<evidence type="ECO:0000313" key="2">
    <source>
        <dbReference type="Proteomes" id="UP000821865"/>
    </source>
</evidence>
<name>A0ACB8CUX4_DERSI</name>
<dbReference type="Proteomes" id="UP000821865">
    <property type="component" value="Chromosome 4"/>
</dbReference>
<proteinExistence type="predicted"/>
<reference evidence="1" key="1">
    <citation type="submission" date="2020-05" db="EMBL/GenBank/DDBJ databases">
        <title>Large-scale comparative analyses of tick genomes elucidate their genetic diversity and vector capacities.</title>
        <authorList>
            <person name="Jia N."/>
            <person name="Wang J."/>
            <person name="Shi W."/>
            <person name="Du L."/>
            <person name="Sun Y."/>
            <person name="Zhan W."/>
            <person name="Jiang J."/>
            <person name="Wang Q."/>
            <person name="Zhang B."/>
            <person name="Ji P."/>
            <person name="Sakyi L.B."/>
            <person name="Cui X."/>
            <person name="Yuan T."/>
            <person name="Jiang B."/>
            <person name="Yang W."/>
            <person name="Lam T.T.-Y."/>
            <person name="Chang Q."/>
            <person name="Ding S."/>
            <person name="Wang X."/>
            <person name="Zhu J."/>
            <person name="Ruan X."/>
            <person name="Zhao L."/>
            <person name="Wei J."/>
            <person name="Que T."/>
            <person name="Du C."/>
            <person name="Cheng J."/>
            <person name="Dai P."/>
            <person name="Han X."/>
            <person name="Huang E."/>
            <person name="Gao Y."/>
            <person name="Liu J."/>
            <person name="Shao H."/>
            <person name="Ye R."/>
            <person name="Li L."/>
            <person name="Wei W."/>
            <person name="Wang X."/>
            <person name="Wang C."/>
            <person name="Yang T."/>
            <person name="Huo Q."/>
            <person name="Li W."/>
            <person name="Guo W."/>
            <person name="Chen H."/>
            <person name="Zhou L."/>
            <person name="Ni X."/>
            <person name="Tian J."/>
            <person name="Zhou Y."/>
            <person name="Sheng Y."/>
            <person name="Liu T."/>
            <person name="Pan Y."/>
            <person name="Xia L."/>
            <person name="Li J."/>
            <person name="Zhao F."/>
            <person name="Cao W."/>
        </authorList>
    </citation>
    <scope>NUCLEOTIDE SEQUENCE</scope>
    <source>
        <strain evidence="1">Dsil-2018</strain>
    </source>
</reference>
<keyword evidence="2" id="KW-1185">Reference proteome</keyword>
<evidence type="ECO:0000313" key="1">
    <source>
        <dbReference type="EMBL" id="KAH7953013.1"/>
    </source>
</evidence>
<sequence length="959" mass="107145">MENDPGAKPLTKCHSRHQRRRHRRNRGDDAFRHHPGRYVDKKEEPRDEARFETPNTREDSVRASSIHHQTDPAIRSNVFIPGSVSFESPPKEAKQEHSPHSGERGPRLREDVRIHKRRQITAANTSRVKSTFSPGSPKGEEHSVKHCANNNFFSRQIVIANQYGGPMNADLNMIKASRGENCATTPTASKPLMTSVSPDAIVSKKSAQGTSSTARPIQGDGTATRQLSLERFSTDDPPDSLEMHLCDGKLGKVREDYVYYDTKSGPRSATADTPELCLAESTGNSADPTRGTAFALESLGFPRMTMRRSKPSTERRPDDLSDSRKDKEGIFKDLVTATPVLLVLVVFALVIMLRHFRSIQDEYKSPVLGAYQTQVCNGNDCARVLGMLLEATNASINPCDDFYSHVCGLWNVKVPGRPRYVFENRRNFRERLHRQLVDVLRNPSLCAQQEYEMARFYDSCHTFVRARRPPSVSGTLAKAKIDIDVWLRCATLQDLMSIVIETSLRTGLPSLVTAFSTTSEVGMEPGTTIANSLRDETGTTVVAFIQRALRELDLRNDTQLWLFLRTVDAEIGNIRLKFNRTYPYRNISIRDLEPPFQGFSWIEAFRHVLYDGTTFSSESFIRIRGLEQITATMKALRADLFIFANIYALLLTLAQLAKYEYILPPSNAHDLHIADSCLEVTGQYFPTLLAAWVAQTLVVPSSTDYVQYMLSVLKLLGSRTPLISDKINVSPEDVVRQRVAVIGAPEGGIARCSRNASVIYTKDFLRNVVLAAKGEEPSSPDVRDWAQSIAQHQLDGAVTVDIGTNTLLLPALYLTGDLLHPEASEPFLDYSTVGVRVLVEWAHMLLSRRSASAVVAAYKQCVLDSAHEYVADNVSDSSLREMLFIPWALDMALVGALYQPHHRFLQPLDGKLRAQLFFQRFCHTLCGDAEGAKVCAYAALQSHEFSVAFDCPRTLSISC</sequence>
<protein>
    <submittedName>
        <fullName evidence="1">Uncharacterized protein</fullName>
    </submittedName>
</protein>
<dbReference type="EMBL" id="CM023473">
    <property type="protein sequence ID" value="KAH7953013.1"/>
    <property type="molecule type" value="Genomic_DNA"/>
</dbReference>
<accession>A0ACB8CUX4</accession>
<organism evidence="1 2">
    <name type="scientific">Dermacentor silvarum</name>
    <name type="common">Tick</name>
    <dbReference type="NCBI Taxonomy" id="543639"/>
    <lineage>
        <taxon>Eukaryota</taxon>
        <taxon>Metazoa</taxon>
        <taxon>Ecdysozoa</taxon>
        <taxon>Arthropoda</taxon>
        <taxon>Chelicerata</taxon>
        <taxon>Arachnida</taxon>
        <taxon>Acari</taxon>
        <taxon>Parasitiformes</taxon>
        <taxon>Ixodida</taxon>
        <taxon>Ixodoidea</taxon>
        <taxon>Ixodidae</taxon>
        <taxon>Rhipicephalinae</taxon>
        <taxon>Dermacentor</taxon>
    </lineage>
</organism>
<comment type="caution">
    <text evidence="1">The sequence shown here is derived from an EMBL/GenBank/DDBJ whole genome shotgun (WGS) entry which is preliminary data.</text>
</comment>
<gene>
    <name evidence="1" type="ORF">HPB49_003453</name>
</gene>